<feature type="region of interest" description="Disordered" evidence="1">
    <location>
        <begin position="107"/>
        <end position="225"/>
    </location>
</feature>
<dbReference type="AlphaFoldDB" id="A0ABD3I670"/>
<comment type="caution">
    <text evidence="2">The sequence shown here is derived from an EMBL/GenBank/DDBJ whole genome shotgun (WGS) entry which is preliminary data.</text>
</comment>
<keyword evidence="3" id="KW-1185">Reference proteome</keyword>
<feature type="compositionally biased region" description="Polar residues" evidence="1">
    <location>
        <begin position="216"/>
        <end position="225"/>
    </location>
</feature>
<sequence length="225" mass="24858">MGNKSEVTPMDWVQRSLEAARERVLGDNASQNALSFSPFGSTSSTARESKEANLPAQINTISQSSRQRQFLEMEGEKDTEANRELPLDLEKEDFPPLVVGALFAPRTIQSESLDSQSSKPVNSGGESRDNRKTPVPNAGTLRPRVGLQRNRTVRNPYLDGVDSFWGKSVSDEETEDHVTDSQEDLIRTDEGTTITVPQNEDKDKELLEEEPGIQDGTCSCSDVTK</sequence>
<evidence type="ECO:0000256" key="1">
    <source>
        <dbReference type="SAM" id="MobiDB-lite"/>
    </source>
</evidence>
<name>A0ABD3I670_9MARC</name>
<gene>
    <name evidence="2" type="ORF">R1sor_012620</name>
</gene>
<feature type="compositionally biased region" description="Basic and acidic residues" evidence="1">
    <location>
        <begin position="176"/>
        <end position="190"/>
    </location>
</feature>
<feature type="compositionally biased region" description="Polar residues" evidence="1">
    <location>
        <begin position="107"/>
        <end position="125"/>
    </location>
</feature>
<feature type="compositionally biased region" description="Polar residues" evidence="1">
    <location>
        <begin position="28"/>
        <end position="46"/>
    </location>
</feature>
<feature type="region of interest" description="Disordered" evidence="1">
    <location>
        <begin position="28"/>
        <end position="89"/>
    </location>
</feature>
<evidence type="ECO:0000313" key="2">
    <source>
        <dbReference type="EMBL" id="KAL3698544.1"/>
    </source>
</evidence>
<accession>A0ABD3I670</accession>
<evidence type="ECO:0000313" key="3">
    <source>
        <dbReference type="Proteomes" id="UP001633002"/>
    </source>
</evidence>
<dbReference type="EMBL" id="JBJQOH010000002">
    <property type="protein sequence ID" value="KAL3698544.1"/>
    <property type="molecule type" value="Genomic_DNA"/>
</dbReference>
<organism evidence="2 3">
    <name type="scientific">Riccia sorocarpa</name>
    <dbReference type="NCBI Taxonomy" id="122646"/>
    <lineage>
        <taxon>Eukaryota</taxon>
        <taxon>Viridiplantae</taxon>
        <taxon>Streptophyta</taxon>
        <taxon>Embryophyta</taxon>
        <taxon>Marchantiophyta</taxon>
        <taxon>Marchantiopsida</taxon>
        <taxon>Marchantiidae</taxon>
        <taxon>Marchantiales</taxon>
        <taxon>Ricciaceae</taxon>
        <taxon>Riccia</taxon>
    </lineage>
</organism>
<protein>
    <submittedName>
        <fullName evidence="2">Uncharacterized protein</fullName>
    </submittedName>
</protein>
<reference evidence="2 3" key="1">
    <citation type="submission" date="2024-09" db="EMBL/GenBank/DDBJ databases">
        <title>Chromosome-scale assembly of Riccia sorocarpa.</title>
        <authorList>
            <person name="Paukszto L."/>
        </authorList>
    </citation>
    <scope>NUCLEOTIDE SEQUENCE [LARGE SCALE GENOMIC DNA]</scope>
    <source>
        <strain evidence="2">LP-2024</strain>
        <tissue evidence="2">Aerial parts of the thallus</tissue>
    </source>
</reference>
<feature type="compositionally biased region" description="Polar residues" evidence="1">
    <location>
        <begin position="56"/>
        <end position="68"/>
    </location>
</feature>
<dbReference type="Proteomes" id="UP001633002">
    <property type="component" value="Unassembled WGS sequence"/>
</dbReference>
<proteinExistence type="predicted"/>
<feature type="compositionally biased region" description="Basic and acidic residues" evidence="1">
    <location>
        <begin position="69"/>
        <end position="89"/>
    </location>
</feature>